<keyword evidence="4 6" id="KW-1133">Transmembrane helix</keyword>
<feature type="transmembrane region" description="Helical" evidence="6">
    <location>
        <begin position="72"/>
        <end position="96"/>
    </location>
</feature>
<name>A0ABS3DYG1_9BACI</name>
<evidence type="ECO:0000313" key="8">
    <source>
        <dbReference type="Proteomes" id="UP000663970"/>
    </source>
</evidence>
<evidence type="ECO:0000256" key="6">
    <source>
        <dbReference type="SAM" id="Phobius"/>
    </source>
</evidence>
<comment type="caution">
    <text evidence="7">The sequence shown here is derived from an EMBL/GenBank/DDBJ whole genome shotgun (WGS) entry which is preliminary data.</text>
</comment>
<protein>
    <submittedName>
        <fullName evidence="7">CidA/LrgA family protein</fullName>
    </submittedName>
</protein>
<dbReference type="InterPro" id="IPR005538">
    <property type="entry name" value="LrgA/CidA"/>
</dbReference>
<keyword evidence="8" id="KW-1185">Reference proteome</keyword>
<evidence type="ECO:0000256" key="5">
    <source>
        <dbReference type="ARBA" id="ARBA00023136"/>
    </source>
</evidence>
<sequence length="133" mass="14680">MKDSNHGKEGCTLNRVFIVMLQVAGLYGIYLAGSWIQQALGLFIPGSVIGMLLLFVLLSLKIIPEWLLQQGVAFMIRHLPFFFIPATVGIISYAHVFKGKGMLLIVIGLFSTALVMAVSGRVTQMLVKRREEA</sequence>
<feature type="transmembrane region" description="Helical" evidence="6">
    <location>
        <begin position="12"/>
        <end position="33"/>
    </location>
</feature>
<accession>A0ABS3DYG1</accession>
<evidence type="ECO:0000256" key="3">
    <source>
        <dbReference type="ARBA" id="ARBA00022692"/>
    </source>
</evidence>
<dbReference type="Pfam" id="PF03788">
    <property type="entry name" value="LrgA"/>
    <property type="match status" value="1"/>
</dbReference>
<evidence type="ECO:0000256" key="4">
    <source>
        <dbReference type="ARBA" id="ARBA00022989"/>
    </source>
</evidence>
<dbReference type="PANTHER" id="PTHR33931:SF2">
    <property type="entry name" value="HOLIN-LIKE PROTEIN CIDA"/>
    <property type="match status" value="1"/>
</dbReference>
<keyword evidence="5 6" id="KW-0472">Membrane</keyword>
<evidence type="ECO:0000313" key="7">
    <source>
        <dbReference type="EMBL" id="MBN8236359.1"/>
    </source>
</evidence>
<feature type="transmembrane region" description="Helical" evidence="6">
    <location>
        <begin position="39"/>
        <end position="60"/>
    </location>
</feature>
<gene>
    <name evidence="7" type="ORF">JF544_13915</name>
</gene>
<evidence type="ECO:0000256" key="1">
    <source>
        <dbReference type="ARBA" id="ARBA00004651"/>
    </source>
</evidence>
<organism evidence="7 8">
    <name type="scientific">Halobacillus kuroshimensis</name>
    <dbReference type="NCBI Taxonomy" id="302481"/>
    <lineage>
        <taxon>Bacteria</taxon>
        <taxon>Bacillati</taxon>
        <taxon>Bacillota</taxon>
        <taxon>Bacilli</taxon>
        <taxon>Bacillales</taxon>
        <taxon>Bacillaceae</taxon>
        <taxon>Halobacillus</taxon>
    </lineage>
</organism>
<dbReference type="PANTHER" id="PTHR33931">
    <property type="entry name" value="HOLIN-LIKE PROTEIN CIDA-RELATED"/>
    <property type="match status" value="1"/>
</dbReference>
<evidence type="ECO:0000256" key="2">
    <source>
        <dbReference type="ARBA" id="ARBA00022475"/>
    </source>
</evidence>
<reference evidence="7 8" key="1">
    <citation type="submission" date="2020-12" db="EMBL/GenBank/DDBJ databases">
        <title>Oil enriched cultivation method for isolating marine PHA-producing bacteria.</title>
        <authorList>
            <person name="Zheng W."/>
            <person name="Yu S."/>
            <person name="Huang Y."/>
        </authorList>
    </citation>
    <scope>NUCLEOTIDE SEQUENCE [LARGE SCALE GENOMIC DNA]</scope>
    <source>
        <strain evidence="7 8">SY-2-6</strain>
    </source>
</reference>
<feature type="transmembrane region" description="Helical" evidence="6">
    <location>
        <begin position="102"/>
        <end position="120"/>
    </location>
</feature>
<comment type="subcellular location">
    <subcellularLocation>
        <location evidence="1">Cell membrane</location>
        <topology evidence="1">Multi-pass membrane protein</topology>
    </subcellularLocation>
</comment>
<keyword evidence="3 6" id="KW-0812">Transmembrane</keyword>
<keyword evidence="2" id="KW-1003">Cell membrane</keyword>
<proteinExistence type="predicted"/>
<dbReference type="Proteomes" id="UP000663970">
    <property type="component" value="Unassembled WGS sequence"/>
</dbReference>
<dbReference type="EMBL" id="JAEKJY010000004">
    <property type="protein sequence ID" value="MBN8236359.1"/>
    <property type="molecule type" value="Genomic_DNA"/>
</dbReference>